<sequence length="111" mass="12664">MQLQPVEKLSDVGMRIRQFRQDAGLSQEKLAELVGVTPQQIQKYETSKTRISTDKLQIIAAALKIHVADFFSDRSHLTLNAPETLFIKKLRKVRDPEVHESLGVLLDRLAR</sequence>
<dbReference type="EMBL" id="FUWR01000010">
    <property type="protein sequence ID" value="SJZ91241.1"/>
    <property type="molecule type" value="Genomic_DNA"/>
</dbReference>
<dbReference type="Gene3D" id="1.10.260.40">
    <property type="entry name" value="lambda repressor-like DNA-binding domains"/>
    <property type="match status" value="1"/>
</dbReference>
<gene>
    <name evidence="3" type="ORF">SAMN02745119_01975</name>
</gene>
<dbReference type="InterPro" id="IPR050807">
    <property type="entry name" value="TransReg_Diox_bact_type"/>
</dbReference>
<reference evidence="4" key="1">
    <citation type="submission" date="2017-02" db="EMBL/GenBank/DDBJ databases">
        <authorList>
            <person name="Varghese N."/>
            <person name="Submissions S."/>
        </authorList>
    </citation>
    <scope>NUCLEOTIDE SEQUENCE [LARGE SCALE GENOMIC DNA]</scope>
    <source>
        <strain evidence="4">ATCC BAA-34</strain>
    </source>
</reference>
<evidence type="ECO:0000256" key="1">
    <source>
        <dbReference type="ARBA" id="ARBA00023125"/>
    </source>
</evidence>
<dbReference type="OrthoDB" id="9801008at2"/>
<feature type="domain" description="HTH cro/C1-type" evidence="2">
    <location>
        <begin position="16"/>
        <end position="70"/>
    </location>
</feature>
<dbReference type="STRING" id="115783.SAMN02745119_01975"/>
<dbReference type="AlphaFoldDB" id="A0A1T4PIK7"/>
<dbReference type="SUPFAM" id="SSF47413">
    <property type="entry name" value="lambda repressor-like DNA-binding domains"/>
    <property type="match status" value="1"/>
</dbReference>
<dbReference type="PANTHER" id="PTHR46797">
    <property type="entry name" value="HTH-TYPE TRANSCRIPTIONAL REGULATOR"/>
    <property type="match status" value="1"/>
</dbReference>
<dbReference type="CDD" id="cd00093">
    <property type="entry name" value="HTH_XRE"/>
    <property type="match status" value="1"/>
</dbReference>
<dbReference type="PANTHER" id="PTHR46797:SF2">
    <property type="entry name" value="TRANSCRIPTIONAL REGULATOR"/>
    <property type="match status" value="1"/>
</dbReference>
<dbReference type="GO" id="GO:0003700">
    <property type="term" value="F:DNA-binding transcription factor activity"/>
    <property type="evidence" value="ECO:0007669"/>
    <property type="project" value="TreeGrafter"/>
</dbReference>
<dbReference type="InterPro" id="IPR001387">
    <property type="entry name" value="Cro/C1-type_HTH"/>
</dbReference>
<dbReference type="SMART" id="SM00530">
    <property type="entry name" value="HTH_XRE"/>
    <property type="match status" value="1"/>
</dbReference>
<dbReference type="GO" id="GO:0003677">
    <property type="term" value="F:DNA binding"/>
    <property type="evidence" value="ECO:0007669"/>
    <property type="project" value="UniProtKB-KW"/>
</dbReference>
<dbReference type="Pfam" id="PF01381">
    <property type="entry name" value="HTH_3"/>
    <property type="match status" value="1"/>
</dbReference>
<dbReference type="InterPro" id="IPR010982">
    <property type="entry name" value="Lambda_DNA-bd_dom_sf"/>
</dbReference>
<evidence type="ECO:0000259" key="2">
    <source>
        <dbReference type="PROSITE" id="PS50943"/>
    </source>
</evidence>
<dbReference type="PROSITE" id="PS50943">
    <property type="entry name" value="HTH_CROC1"/>
    <property type="match status" value="1"/>
</dbReference>
<protein>
    <submittedName>
        <fullName evidence="3">Helix-turn-helix</fullName>
    </submittedName>
</protein>
<keyword evidence="4" id="KW-1185">Reference proteome</keyword>
<accession>A0A1T4PIK7</accession>
<organism evidence="3 4">
    <name type="scientific">Trichlorobacter thiogenes</name>
    <dbReference type="NCBI Taxonomy" id="115783"/>
    <lineage>
        <taxon>Bacteria</taxon>
        <taxon>Pseudomonadati</taxon>
        <taxon>Thermodesulfobacteriota</taxon>
        <taxon>Desulfuromonadia</taxon>
        <taxon>Geobacterales</taxon>
        <taxon>Geobacteraceae</taxon>
        <taxon>Trichlorobacter</taxon>
    </lineage>
</organism>
<evidence type="ECO:0000313" key="3">
    <source>
        <dbReference type="EMBL" id="SJZ91241.1"/>
    </source>
</evidence>
<proteinExistence type="predicted"/>
<keyword evidence="1" id="KW-0238">DNA-binding</keyword>
<dbReference type="GO" id="GO:0005829">
    <property type="term" value="C:cytosol"/>
    <property type="evidence" value="ECO:0007669"/>
    <property type="project" value="TreeGrafter"/>
</dbReference>
<dbReference type="Proteomes" id="UP000190102">
    <property type="component" value="Unassembled WGS sequence"/>
</dbReference>
<name>A0A1T4PIK7_9BACT</name>
<evidence type="ECO:0000313" key="4">
    <source>
        <dbReference type="Proteomes" id="UP000190102"/>
    </source>
</evidence>